<reference evidence="2" key="1">
    <citation type="journal article" date="2019" name="Int. J. Syst. Evol. Microbiol.">
        <title>The Global Catalogue of Microorganisms (GCM) 10K type strain sequencing project: providing services to taxonomists for standard genome sequencing and annotation.</title>
        <authorList>
            <consortium name="The Broad Institute Genomics Platform"/>
            <consortium name="The Broad Institute Genome Sequencing Center for Infectious Disease"/>
            <person name="Wu L."/>
            <person name="Ma J."/>
        </authorList>
    </citation>
    <scope>NUCLEOTIDE SEQUENCE [LARGE SCALE GENOMIC DNA]</scope>
    <source>
        <strain evidence="2">WYCCWR 12678</strain>
    </source>
</reference>
<accession>A0ABV9PZR1</accession>
<evidence type="ECO:0000313" key="2">
    <source>
        <dbReference type="Proteomes" id="UP001596002"/>
    </source>
</evidence>
<dbReference type="RefSeq" id="WP_380025039.1">
    <property type="nucleotide sequence ID" value="NZ_JBHSHC010000050.1"/>
</dbReference>
<organism evidence="1 2">
    <name type="scientific">Effusibacillus consociatus</name>
    <dbReference type="NCBI Taxonomy" id="1117041"/>
    <lineage>
        <taxon>Bacteria</taxon>
        <taxon>Bacillati</taxon>
        <taxon>Bacillota</taxon>
        <taxon>Bacilli</taxon>
        <taxon>Bacillales</taxon>
        <taxon>Alicyclobacillaceae</taxon>
        <taxon>Effusibacillus</taxon>
    </lineage>
</organism>
<gene>
    <name evidence="1" type="ORF">ACFO8Q_07120</name>
</gene>
<protein>
    <submittedName>
        <fullName evidence="1">Uncharacterized protein</fullName>
    </submittedName>
</protein>
<proteinExistence type="predicted"/>
<name>A0ABV9PZR1_9BACL</name>
<evidence type="ECO:0000313" key="1">
    <source>
        <dbReference type="EMBL" id="MFC4767133.1"/>
    </source>
</evidence>
<sequence>MKRFFKKLMIFTLVLSLIGLAGGAAFLYKDKLVTAVQSLPQ</sequence>
<comment type="caution">
    <text evidence="1">The sequence shown here is derived from an EMBL/GenBank/DDBJ whole genome shotgun (WGS) entry which is preliminary data.</text>
</comment>
<dbReference type="Proteomes" id="UP001596002">
    <property type="component" value="Unassembled WGS sequence"/>
</dbReference>
<keyword evidence="2" id="KW-1185">Reference proteome</keyword>
<dbReference type="EMBL" id="JBHSHC010000050">
    <property type="protein sequence ID" value="MFC4767133.1"/>
    <property type="molecule type" value="Genomic_DNA"/>
</dbReference>